<keyword evidence="2" id="KW-1185">Reference proteome</keyword>
<organism evidence="1 2">
    <name type="scientific">Dictyobacter vulcani</name>
    <dbReference type="NCBI Taxonomy" id="2607529"/>
    <lineage>
        <taxon>Bacteria</taxon>
        <taxon>Bacillati</taxon>
        <taxon>Chloroflexota</taxon>
        <taxon>Ktedonobacteria</taxon>
        <taxon>Ktedonobacterales</taxon>
        <taxon>Dictyobacteraceae</taxon>
        <taxon>Dictyobacter</taxon>
    </lineage>
</organism>
<proteinExistence type="predicted"/>
<gene>
    <name evidence="1" type="ORF">KDW_11320</name>
</gene>
<sequence length="121" mass="13750">MFMEFLLISTHLFCEVSDSRSCRGRLSQEHRGTKVPVTFFMIVWLLCLLRMNLAPHGALTIFMVLQQERNVLLLQHHKNEIGGVSAPRVRLLDGLYLEHVLQAVGLVDGDQVVQELIDIAI</sequence>
<name>A0A5J4KKP0_9CHLR</name>
<evidence type="ECO:0000313" key="1">
    <source>
        <dbReference type="EMBL" id="GER86970.1"/>
    </source>
</evidence>
<accession>A0A5J4KKP0</accession>
<protein>
    <submittedName>
        <fullName evidence="1">Uncharacterized protein</fullName>
    </submittedName>
</protein>
<dbReference type="AlphaFoldDB" id="A0A5J4KKP0"/>
<evidence type="ECO:0000313" key="2">
    <source>
        <dbReference type="Proteomes" id="UP000326912"/>
    </source>
</evidence>
<comment type="caution">
    <text evidence="1">The sequence shown here is derived from an EMBL/GenBank/DDBJ whole genome shotgun (WGS) entry which is preliminary data.</text>
</comment>
<dbReference type="EMBL" id="BKZW01000001">
    <property type="protein sequence ID" value="GER86970.1"/>
    <property type="molecule type" value="Genomic_DNA"/>
</dbReference>
<dbReference type="Proteomes" id="UP000326912">
    <property type="component" value="Unassembled WGS sequence"/>
</dbReference>
<reference evidence="1 2" key="1">
    <citation type="submission" date="2019-10" db="EMBL/GenBank/DDBJ databases">
        <title>Dictyobacter vulcani sp. nov., within the class Ktedonobacteria, isolated from soil of volcanic Mt. Zao.</title>
        <authorList>
            <person name="Zheng Y."/>
            <person name="Wang C.M."/>
            <person name="Sakai Y."/>
            <person name="Abe K."/>
            <person name="Yokota A."/>
            <person name="Yabe S."/>
        </authorList>
    </citation>
    <scope>NUCLEOTIDE SEQUENCE [LARGE SCALE GENOMIC DNA]</scope>
    <source>
        <strain evidence="1 2">W12</strain>
    </source>
</reference>